<dbReference type="GO" id="GO:0005876">
    <property type="term" value="C:spindle microtubule"/>
    <property type="evidence" value="ECO:0007669"/>
    <property type="project" value="TreeGrafter"/>
</dbReference>
<feature type="domain" description="G2 and S phase-expressed protein 1 N-terminal" evidence="6">
    <location>
        <begin position="46"/>
        <end position="188"/>
    </location>
</feature>
<organism evidence="7 8">
    <name type="scientific">Microcaecilia unicolor</name>
    <dbReference type="NCBI Taxonomy" id="1415580"/>
    <lineage>
        <taxon>Eukaryota</taxon>
        <taxon>Metazoa</taxon>
        <taxon>Chordata</taxon>
        <taxon>Craniata</taxon>
        <taxon>Vertebrata</taxon>
        <taxon>Euteleostomi</taxon>
        <taxon>Amphibia</taxon>
        <taxon>Gymnophiona</taxon>
        <taxon>Siphonopidae</taxon>
        <taxon>Microcaecilia</taxon>
    </lineage>
</organism>
<keyword evidence="2" id="KW-0963">Cytoplasm</keyword>
<evidence type="ECO:0000313" key="7">
    <source>
        <dbReference type="Proteomes" id="UP000515156"/>
    </source>
</evidence>
<evidence type="ECO:0000313" key="8">
    <source>
        <dbReference type="RefSeq" id="XP_030077092.1"/>
    </source>
</evidence>
<dbReference type="PANTHER" id="PTHR21584">
    <property type="entry name" value="DIFFERENTIAL DISPLAY AND ACTIVATED BY P53 DDA3 /G2 S PHASE EXPRESSED 1"/>
    <property type="match status" value="1"/>
</dbReference>
<feature type="region of interest" description="Disordered" evidence="5">
    <location>
        <begin position="325"/>
        <end position="367"/>
    </location>
</feature>
<accession>A0A6P7ZCK5</accession>
<dbReference type="FunCoup" id="A0A6P7ZCK5">
    <property type="interactions" value="213"/>
</dbReference>
<proteinExistence type="predicted"/>
<evidence type="ECO:0000256" key="5">
    <source>
        <dbReference type="SAM" id="MobiDB-lite"/>
    </source>
</evidence>
<dbReference type="GO" id="GO:0008017">
    <property type="term" value="F:microtubule binding"/>
    <property type="evidence" value="ECO:0007669"/>
    <property type="project" value="TreeGrafter"/>
</dbReference>
<feature type="compositionally biased region" description="Polar residues" evidence="5">
    <location>
        <begin position="253"/>
        <end position="262"/>
    </location>
</feature>
<protein>
    <submittedName>
        <fullName evidence="8">Proline/serine-rich coiled-coil protein 1 isoform X2</fullName>
    </submittedName>
</protein>
<keyword evidence="7" id="KW-1185">Reference proteome</keyword>
<sequence length="421" mass="46597">MDRCEFAFVGIAAAYHEGGTTNEGTSAVTHLYFDNDKRMEGINEDIIFIDEEKLDFGTYSPSDSRDEDEVLVGPIQHVERCVAQTIDMNIQNDESRRNNKDVIFNWSPLSAEKLEEIMKEANHLATQLEKCALQEKESPSQLQGDETILNKYSKERTPNMKVRLLQEESKSTKSPRSPRRETYLIKESPIKALLPNIDGIVQSPLASPLAILSNENTPPPECTKRTPAQAGPSPKIGSTTSLARKKPHKKSTPSRTPDSASAKQLPASCWDSPSKRTSPAVVARRQVTPRLSPASPAPRQNSCPQEKAEPVKAITGNLKMVADETLHKSDSKTSISVSTNQHQIRNTRMPGPQSKRPMSSFLPRPSAALGKGKLPIFRHKSVAQLQVEHKDPLLKRSHSSAATTQSRLLPPKKVILPSTQR</sequence>
<evidence type="ECO:0000256" key="1">
    <source>
        <dbReference type="ARBA" id="ARBA00004245"/>
    </source>
</evidence>
<reference evidence="8" key="1">
    <citation type="submission" date="2025-08" db="UniProtKB">
        <authorList>
            <consortium name="RefSeq"/>
        </authorList>
    </citation>
    <scope>IDENTIFICATION</scope>
</reference>
<evidence type="ECO:0000256" key="4">
    <source>
        <dbReference type="ARBA" id="ARBA00023212"/>
    </source>
</evidence>
<feature type="compositionally biased region" description="Basic residues" evidence="5">
    <location>
        <begin position="243"/>
        <end position="252"/>
    </location>
</feature>
<dbReference type="GeneID" id="115481822"/>
<dbReference type="RefSeq" id="XP_030077092.1">
    <property type="nucleotide sequence ID" value="XM_030221232.1"/>
</dbReference>
<evidence type="ECO:0000256" key="2">
    <source>
        <dbReference type="ARBA" id="ARBA00022490"/>
    </source>
</evidence>
<dbReference type="InterPro" id="IPR032768">
    <property type="entry name" value="GTSE1_N"/>
</dbReference>
<dbReference type="Proteomes" id="UP000515156">
    <property type="component" value="Chromosome 12"/>
</dbReference>
<gene>
    <name evidence="8" type="primary">PSRC1</name>
</gene>
<keyword evidence="3" id="KW-0597">Phosphoprotein</keyword>
<evidence type="ECO:0000256" key="3">
    <source>
        <dbReference type="ARBA" id="ARBA00022553"/>
    </source>
</evidence>
<name>A0A6P7ZCK5_9AMPH</name>
<feature type="region of interest" description="Disordered" evidence="5">
    <location>
        <begin position="388"/>
        <end position="421"/>
    </location>
</feature>
<dbReference type="AlphaFoldDB" id="A0A6P7ZCK5"/>
<dbReference type="InterPro" id="IPR026657">
    <property type="entry name" value="DDA3/GTSE-1"/>
</dbReference>
<keyword evidence="4" id="KW-0206">Cytoskeleton</keyword>
<feature type="region of interest" description="Disordered" evidence="5">
    <location>
        <begin position="211"/>
        <end position="307"/>
    </location>
</feature>
<feature type="region of interest" description="Disordered" evidence="5">
    <location>
        <begin position="153"/>
        <end position="183"/>
    </location>
</feature>
<dbReference type="PANTHER" id="PTHR21584:SF1">
    <property type="entry name" value="PROLINE_SERINE-RICH COILED-COIL PROTEIN 1"/>
    <property type="match status" value="1"/>
</dbReference>
<dbReference type="CTD" id="84722"/>
<dbReference type="GO" id="GO:0007080">
    <property type="term" value="P:mitotic metaphase chromosome alignment"/>
    <property type="evidence" value="ECO:0007669"/>
    <property type="project" value="TreeGrafter"/>
</dbReference>
<dbReference type="Pfam" id="PF15259">
    <property type="entry name" value="GTSE1_N"/>
    <property type="match status" value="1"/>
</dbReference>
<dbReference type="GO" id="GO:0000922">
    <property type="term" value="C:spindle pole"/>
    <property type="evidence" value="ECO:0007669"/>
    <property type="project" value="TreeGrafter"/>
</dbReference>
<evidence type="ECO:0000259" key="6">
    <source>
        <dbReference type="Pfam" id="PF15259"/>
    </source>
</evidence>
<feature type="compositionally biased region" description="Polar residues" evidence="5">
    <location>
        <begin position="332"/>
        <end position="346"/>
    </location>
</feature>
<comment type="subcellular location">
    <subcellularLocation>
        <location evidence="1">Cytoplasm</location>
        <location evidence="1">Cytoskeleton</location>
    </subcellularLocation>
</comment>
<dbReference type="InParanoid" id="A0A6P7ZCK5"/>
<feature type="compositionally biased region" description="Basic and acidic residues" evidence="5">
    <location>
        <begin position="153"/>
        <end position="171"/>
    </location>
</feature>